<accession>A0A0F9MRE9</accession>
<dbReference type="AlphaFoldDB" id="A0A0F9MRE9"/>
<dbReference type="EMBL" id="LAZR01009573">
    <property type="protein sequence ID" value="KKM71792.1"/>
    <property type="molecule type" value="Genomic_DNA"/>
</dbReference>
<gene>
    <name evidence="1" type="ORF">LCGC14_1426970</name>
</gene>
<proteinExistence type="predicted"/>
<protein>
    <submittedName>
        <fullName evidence="1">Uncharacterized protein</fullName>
    </submittedName>
</protein>
<comment type="caution">
    <text evidence="1">The sequence shown here is derived from an EMBL/GenBank/DDBJ whole genome shotgun (WGS) entry which is preliminary data.</text>
</comment>
<evidence type="ECO:0000313" key="1">
    <source>
        <dbReference type="EMBL" id="KKM71792.1"/>
    </source>
</evidence>
<reference evidence="1" key="1">
    <citation type="journal article" date="2015" name="Nature">
        <title>Complex archaea that bridge the gap between prokaryotes and eukaryotes.</title>
        <authorList>
            <person name="Spang A."/>
            <person name="Saw J.H."/>
            <person name="Jorgensen S.L."/>
            <person name="Zaremba-Niedzwiedzka K."/>
            <person name="Martijn J."/>
            <person name="Lind A.E."/>
            <person name="van Eijk R."/>
            <person name="Schleper C."/>
            <person name="Guy L."/>
            <person name="Ettema T.J."/>
        </authorList>
    </citation>
    <scope>NUCLEOTIDE SEQUENCE</scope>
</reference>
<name>A0A0F9MRE9_9ZZZZ</name>
<organism evidence="1">
    <name type="scientific">marine sediment metagenome</name>
    <dbReference type="NCBI Taxonomy" id="412755"/>
    <lineage>
        <taxon>unclassified sequences</taxon>
        <taxon>metagenomes</taxon>
        <taxon>ecological metagenomes</taxon>
    </lineage>
</organism>
<sequence length="109" mass="12324">MGVIDKSQIRGELIRLKTDLGDIPHTEGLESMHREAVEVLLGTTEVCDLSGVLSAYNHIQELQTLFIKRFVTTDITANIEPLSKRLFQVNQLIKKVVVEIANEKCNCRF</sequence>